<feature type="transmembrane region" description="Helical" evidence="1">
    <location>
        <begin position="35"/>
        <end position="54"/>
    </location>
</feature>
<reference evidence="2 3" key="1">
    <citation type="submission" date="2015-11" db="EMBL/GenBank/DDBJ databases">
        <title>Genomic analysis of 38 Legionella species identifies large and diverse effector repertoires.</title>
        <authorList>
            <person name="Burstein D."/>
            <person name="Amaro F."/>
            <person name="Zusman T."/>
            <person name="Lifshitz Z."/>
            <person name="Cohen O."/>
            <person name="Gilbert J.A."/>
            <person name="Pupko T."/>
            <person name="Shuman H.A."/>
            <person name="Segal G."/>
        </authorList>
    </citation>
    <scope>NUCLEOTIDE SEQUENCE [LARGE SCALE GENOMIC DNA]</scope>
    <source>
        <strain evidence="2 3">ATCC 51914</strain>
    </source>
</reference>
<dbReference type="RefSeq" id="WP_058480191.1">
    <property type="nucleotide sequence ID" value="NZ_CAAAIQ010000023.1"/>
</dbReference>
<proteinExistence type="predicted"/>
<dbReference type="OrthoDB" id="9803985at2"/>
<dbReference type="EMBL" id="LNZB01000036">
    <property type="protein sequence ID" value="KTD79429.1"/>
    <property type="molecule type" value="Genomic_DNA"/>
</dbReference>
<keyword evidence="1" id="KW-0472">Membrane</keyword>
<comment type="caution">
    <text evidence="2">The sequence shown here is derived from an EMBL/GenBank/DDBJ whole genome shotgun (WGS) entry which is preliminary data.</text>
</comment>
<dbReference type="Proteomes" id="UP000054729">
    <property type="component" value="Unassembled WGS sequence"/>
</dbReference>
<protein>
    <submittedName>
        <fullName evidence="2">Major facilitator superfamily transporter</fullName>
    </submittedName>
</protein>
<dbReference type="PATRIC" id="fig|66969.6.peg.1639"/>
<organism evidence="2 3">
    <name type="scientific">Legionella waltersii</name>
    <dbReference type="NCBI Taxonomy" id="66969"/>
    <lineage>
        <taxon>Bacteria</taxon>
        <taxon>Pseudomonadati</taxon>
        <taxon>Pseudomonadota</taxon>
        <taxon>Gammaproteobacteria</taxon>
        <taxon>Legionellales</taxon>
        <taxon>Legionellaceae</taxon>
        <taxon>Legionella</taxon>
    </lineage>
</organism>
<name>A0A0W1ADL6_9GAMM</name>
<keyword evidence="3" id="KW-1185">Reference proteome</keyword>
<evidence type="ECO:0000313" key="3">
    <source>
        <dbReference type="Proteomes" id="UP000054729"/>
    </source>
</evidence>
<gene>
    <name evidence="2" type="ORF">Lwal_1501</name>
</gene>
<feature type="transmembrane region" description="Helical" evidence="1">
    <location>
        <begin position="12"/>
        <end position="29"/>
    </location>
</feature>
<accession>A0A0W1ADL6</accession>
<sequence>MDSKKASKDTKMPWGIWALGFVSLLADIASEIIHYTYLAGTLFCLCALIGIVFMPSADD</sequence>
<evidence type="ECO:0000256" key="1">
    <source>
        <dbReference type="SAM" id="Phobius"/>
    </source>
</evidence>
<keyword evidence="1" id="KW-1133">Transmembrane helix</keyword>
<dbReference type="AlphaFoldDB" id="A0A0W1ADL6"/>
<keyword evidence="1" id="KW-0812">Transmembrane</keyword>
<evidence type="ECO:0000313" key="2">
    <source>
        <dbReference type="EMBL" id="KTD79429.1"/>
    </source>
</evidence>